<feature type="region of interest" description="Disordered" evidence="1">
    <location>
        <begin position="65"/>
        <end position="99"/>
    </location>
</feature>
<evidence type="ECO:0000313" key="2">
    <source>
        <dbReference type="Ensembl" id="ENSUAMP00000030446.1"/>
    </source>
</evidence>
<sequence length="99" mass="10847">KNRTNRIGWMDGWVDESIDRRNLLQEYVHVVMEAQKPLDLLSASGTSRKAGRIIQSKSKCLRTRVAKGVSQTGGVGEREAGSPLSREPDAGLDPRTLGS</sequence>
<evidence type="ECO:0000313" key="3">
    <source>
        <dbReference type="Proteomes" id="UP000291022"/>
    </source>
</evidence>
<dbReference type="Proteomes" id="UP000291022">
    <property type="component" value="Unassembled WGS sequence"/>
</dbReference>
<organism evidence="2 3">
    <name type="scientific">Ursus americanus</name>
    <name type="common">American black bear</name>
    <name type="synonym">Euarctos americanus</name>
    <dbReference type="NCBI Taxonomy" id="9643"/>
    <lineage>
        <taxon>Eukaryota</taxon>
        <taxon>Metazoa</taxon>
        <taxon>Chordata</taxon>
        <taxon>Craniata</taxon>
        <taxon>Vertebrata</taxon>
        <taxon>Euteleostomi</taxon>
        <taxon>Mammalia</taxon>
        <taxon>Eutheria</taxon>
        <taxon>Laurasiatheria</taxon>
        <taxon>Carnivora</taxon>
        <taxon>Caniformia</taxon>
        <taxon>Ursidae</taxon>
        <taxon>Ursus</taxon>
    </lineage>
</organism>
<reference evidence="3" key="1">
    <citation type="submission" date="2016-06" db="EMBL/GenBank/DDBJ databases">
        <title>De novo assembly and RNA-Seq shows season-dependent expression and editing in black bear kidneys.</title>
        <authorList>
            <person name="Korstanje R."/>
            <person name="Srivastava A."/>
            <person name="Sarsani V.K."/>
            <person name="Sheehan S.M."/>
            <person name="Seger R.L."/>
            <person name="Barter M.E."/>
            <person name="Lindqvist C."/>
            <person name="Brody L.C."/>
            <person name="Mullikin J.C."/>
        </authorList>
    </citation>
    <scope>NUCLEOTIDE SEQUENCE [LARGE SCALE GENOMIC DNA]</scope>
</reference>
<dbReference type="OMA" id="RTNRIGW"/>
<keyword evidence="3" id="KW-1185">Reference proteome</keyword>
<name>A0A452SDD4_URSAM</name>
<evidence type="ECO:0000256" key="1">
    <source>
        <dbReference type="SAM" id="MobiDB-lite"/>
    </source>
</evidence>
<protein>
    <submittedName>
        <fullName evidence="2">Uncharacterized protein</fullName>
    </submittedName>
</protein>
<reference evidence="2" key="2">
    <citation type="submission" date="2025-08" db="UniProtKB">
        <authorList>
            <consortium name="Ensembl"/>
        </authorList>
    </citation>
    <scope>IDENTIFICATION</scope>
</reference>
<reference evidence="2" key="3">
    <citation type="submission" date="2025-09" db="UniProtKB">
        <authorList>
            <consortium name="Ensembl"/>
        </authorList>
    </citation>
    <scope>IDENTIFICATION</scope>
</reference>
<proteinExistence type="predicted"/>
<dbReference type="AlphaFoldDB" id="A0A452SDD4"/>
<accession>A0A452SDD4</accession>
<dbReference type="Ensembl" id="ENSUAMT00000033970.1">
    <property type="protein sequence ID" value="ENSUAMP00000030446.1"/>
    <property type="gene ID" value="ENSUAMG00000023374.1"/>
</dbReference>